<protein>
    <submittedName>
        <fullName evidence="1">Uncharacterized protein</fullName>
    </submittedName>
</protein>
<gene>
    <name evidence="1" type="ORF">PM001_LOCUS5464</name>
</gene>
<dbReference type="Proteomes" id="UP001162060">
    <property type="component" value="Unassembled WGS sequence"/>
</dbReference>
<dbReference type="EMBL" id="CAKLBY020000045">
    <property type="protein sequence ID" value="CAK7916771.1"/>
    <property type="molecule type" value="Genomic_DNA"/>
</dbReference>
<reference evidence="1" key="1">
    <citation type="submission" date="2024-01" db="EMBL/GenBank/DDBJ databases">
        <authorList>
            <person name="Webb A."/>
        </authorList>
    </citation>
    <scope>NUCLEOTIDE SEQUENCE</scope>
    <source>
        <strain evidence="1">Pm1</strain>
    </source>
</reference>
<evidence type="ECO:0000313" key="2">
    <source>
        <dbReference type="Proteomes" id="UP001162060"/>
    </source>
</evidence>
<proteinExistence type="predicted"/>
<organism evidence="1 2">
    <name type="scientific">Peronospora matthiolae</name>
    <dbReference type="NCBI Taxonomy" id="2874970"/>
    <lineage>
        <taxon>Eukaryota</taxon>
        <taxon>Sar</taxon>
        <taxon>Stramenopiles</taxon>
        <taxon>Oomycota</taxon>
        <taxon>Peronosporomycetes</taxon>
        <taxon>Peronosporales</taxon>
        <taxon>Peronosporaceae</taxon>
        <taxon>Peronospora</taxon>
    </lineage>
</organism>
<evidence type="ECO:0000313" key="1">
    <source>
        <dbReference type="EMBL" id="CAK7916771.1"/>
    </source>
</evidence>
<comment type="caution">
    <text evidence="1">The sequence shown here is derived from an EMBL/GenBank/DDBJ whole genome shotgun (WGS) entry which is preliminary data.</text>
</comment>
<sequence>MDASQLKLDEDEQMRGAIESGLSASALGTNFCVVTMRIDALEQTERKAPAKAAVTG</sequence>
<name>A0AAV1TCS8_9STRA</name>
<dbReference type="AlphaFoldDB" id="A0AAV1TCS8"/>
<accession>A0AAV1TCS8</accession>